<feature type="domain" description="THAP-type" evidence="6">
    <location>
        <begin position="1"/>
        <end position="87"/>
    </location>
</feature>
<dbReference type="InterPro" id="IPR006612">
    <property type="entry name" value="THAP_Znf"/>
</dbReference>
<dbReference type="SMART" id="SM00980">
    <property type="entry name" value="THAP"/>
    <property type="match status" value="1"/>
</dbReference>
<proteinExistence type="predicted"/>
<protein>
    <recommendedName>
        <fullName evidence="6">THAP-type domain-containing protein</fullName>
    </recommendedName>
</protein>
<accession>A0A0K2USS0</accession>
<reference evidence="7" key="1">
    <citation type="submission" date="2014-05" db="EMBL/GenBank/DDBJ databases">
        <authorList>
            <person name="Chronopoulou M."/>
        </authorList>
    </citation>
    <scope>NUCLEOTIDE SEQUENCE</scope>
    <source>
        <tissue evidence="7">Whole organism</tissue>
    </source>
</reference>
<dbReference type="PANTHER" id="PTHR46927:SF3">
    <property type="entry name" value="THAP-TYPE DOMAIN-CONTAINING PROTEIN"/>
    <property type="match status" value="1"/>
</dbReference>
<dbReference type="GO" id="GO:0008270">
    <property type="term" value="F:zinc ion binding"/>
    <property type="evidence" value="ECO:0007669"/>
    <property type="project" value="UniProtKB-KW"/>
</dbReference>
<keyword evidence="1" id="KW-0479">Metal-binding</keyword>
<dbReference type="InterPro" id="IPR052224">
    <property type="entry name" value="THAP_domain_protein"/>
</dbReference>
<dbReference type="PANTHER" id="PTHR46927">
    <property type="entry name" value="AGAP005574-PA"/>
    <property type="match status" value="1"/>
</dbReference>
<name>A0A0K2USS0_LEPSM</name>
<evidence type="ECO:0000256" key="3">
    <source>
        <dbReference type="ARBA" id="ARBA00022833"/>
    </source>
</evidence>
<evidence type="ECO:0000256" key="4">
    <source>
        <dbReference type="ARBA" id="ARBA00023125"/>
    </source>
</evidence>
<organism evidence="7">
    <name type="scientific">Lepeophtheirus salmonis</name>
    <name type="common">Salmon louse</name>
    <name type="synonym">Caligus salmonis</name>
    <dbReference type="NCBI Taxonomy" id="72036"/>
    <lineage>
        <taxon>Eukaryota</taxon>
        <taxon>Metazoa</taxon>
        <taxon>Ecdysozoa</taxon>
        <taxon>Arthropoda</taxon>
        <taxon>Crustacea</taxon>
        <taxon>Multicrustacea</taxon>
        <taxon>Hexanauplia</taxon>
        <taxon>Copepoda</taxon>
        <taxon>Siphonostomatoida</taxon>
        <taxon>Caligidae</taxon>
        <taxon>Lepeophtheirus</taxon>
    </lineage>
</organism>
<keyword evidence="3" id="KW-0862">Zinc</keyword>
<evidence type="ECO:0000256" key="5">
    <source>
        <dbReference type="PROSITE-ProRule" id="PRU00309"/>
    </source>
</evidence>
<dbReference type="OrthoDB" id="7331812at2759"/>
<dbReference type="EMBL" id="HACA01023556">
    <property type="protein sequence ID" value="CDW40917.1"/>
    <property type="molecule type" value="Transcribed_RNA"/>
</dbReference>
<keyword evidence="2 5" id="KW-0863">Zinc-finger</keyword>
<evidence type="ECO:0000256" key="1">
    <source>
        <dbReference type="ARBA" id="ARBA00022723"/>
    </source>
</evidence>
<evidence type="ECO:0000259" key="6">
    <source>
        <dbReference type="PROSITE" id="PS50950"/>
    </source>
</evidence>
<sequence>MTSSCVVSGCSRRGSFQFPSNEGTFINWRIALSRKYYNGSLWRPSTYSVLCEKHFKPKDFRVPRQTLASVGGKAYRYLKRDVVPSLLPWLQLDRLLIILTIKMSP</sequence>
<dbReference type="AlphaFoldDB" id="A0A0K2USS0"/>
<keyword evidence="4 5" id="KW-0238">DNA-binding</keyword>
<dbReference type="GO" id="GO:0003677">
    <property type="term" value="F:DNA binding"/>
    <property type="evidence" value="ECO:0007669"/>
    <property type="project" value="UniProtKB-UniRule"/>
</dbReference>
<dbReference type="SUPFAM" id="SSF57716">
    <property type="entry name" value="Glucocorticoid receptor-like (DNA-binding domain)"/>
    <property type="match status" value="1"/>
</dbReference>
<evidence type="ECO:0000313" key="7">
    <source>
        <dbReference type="EMBL" id="CDW40917.1"/>
    </source>
</evidence>
<dbReference type="PROSITE" id="PS50950">
    <property type="entry name" value="ZF_THAP"/>
    <property type="match status" value="1"/>
</dbReference>
<evidence type="ECO:0000256" key="2">
    <source>
        <dbReference type="ARBA" id="ARBA00022771"/>
    </source>
</evidence>
<dbReference type="Pfam" id="PF05485">
    <property type="entry name" value="THAP"/>
    <property type="match status" value="1"/>
</dbReference>